<sequence>MSSIFYASIILVFVAVVMAIEGAWEFWNSRHGPAARRLESRIRSVSAANGAPRESVSMLKRGAHENASPLRRKLAKLALVQTVTRQLQQAGLTWSVGQLLGFCAVIPLVVVAVGSLSPVRFDYVILAAALSAMLPVLYMRRRRGKRLYQFERQLPDACDMLARSLRAGHAFAAAIQMVGDEFPEPMGGEFRVTFDEINYGLSLNDALTNLAQRVPIHDLRYFVIAVLIQRETGGNLAELLDSITALVRERFKLFDKVRVLSAEGRMSAWVLILLPFVTAGLMLMINPGFLDVLWEDPAGLRVVQTAALLMVLGVFWIRRTIAIRV</sequence>
<feature type="transmembrane region" description="Helical" evidence="6">
    <location>
        <begin position="266"/>
        <end position="286"/>
    </location>
</feature>
<evidence type="ECO:0000256" key="3">
    <source>
        <dbReference type="ARBA" id="ARBA00022692"/>
    </source>
</evidence>
<dbReference type="Proteomes" id="UP000272778">
    <property type="component" value="Unassembled WGS sequence"/>
</dbReference>
<evidence type="ECO:0000256" key="5">
    <source>
        <dbReference type="ARBA" id="ARBA00023136"/>
    </source>
</evidence>
<dbReference type="Pfam" id="PF00482">
    <property type="entry name" value="T2SSF"/>
    <property type="match status" value="1"/>
</dbReference>
<feature type="transmembrane region" description="Helical" evidence="6">
    <location>
        <begin position="92"/>
        <end position="115"/>
    </location>
</feature>
<feature type="domain" description="Type II secretion system protein GspF" evidence="7">
    <location>
        <begin position="158"/>
        <end position="283"/>
    </location>
</feature>
<dbReference type="PANTHER" id="PTHR35007">
    <property type="entry name" value="INTEGRAL MEMBRANE PROTEIN-RELATED"/>
    <property type="match status" value="1"/>
</dbReference>
<dbReference type="InterPro" id="IPR042094">
    <property type="entry name" value="T2SS_GspF_sf"/>
</dbReference>
<proteinExistence type="predicted"/>
<evidence type="ECO:0000259" key="7">
    <source>
        <dbReference type="Pfam" id="PF00482"/>
    </source>
</evidence>
<dbReference type="RefSeq" id="WP_124149952.1">
    <property type="nucleotide sequence ID" value="NZ_RQIS01000003.1"/>
</dbReference>
<evidence type="ECO:0000313" key="9">
    <source>
        <dbReference type="Proteomes" id="UP000272778"/>
    </source>
</evidence>
<keyword evidence="3 6" id="KW-0812">Transmembrane</keyword>
<keyword evidence="5 6" id="KW-0472">Membrane</keyword>
<dbReference type="InterPro" id="IPR018076">
    <property type="entry name" value="T2SS_GspF_dom"/>
</dbReference>
<evidence type="ECO:0000256" key="4">
    <source>
        <dbReference type="ARBA" id="ARBA00022989"/>
    </source>
</evidence>
<dbReference type="PANTHER" id="PTHR35007:SF1">
    <property type="entry name" value="PILUS ASSEMBLY PROTEIN"/>
    <property type="match status" value="1"/>
</dbReference>
<feature type="transmembrane region" description="Helical" evidence="6">
    <location>
        <begin position="298"/>
        <end position="317"/>
    </location>
</feature>
<keyword evidence="9" id="KW-1185">Reference proteome</keyword>
<dbReference type="EMBL" id="RQIS01000003">
    <property type="protein sequence ID" value="RQH08386.1"/>
    <property type="molecule type" value="Genomic_DNA"/>
</dbReference>
<evidence type="ECO:0000256" key="2">
    <source>
        <dbReference type="ARBA" id="ARBA00022475"/>
    </source>
</evidence>
<organism evidence="8 9">
    <name type="scientific">Paraburkholderia dinghuensis</name>
    <dbReference type="NCBI Taxonomy" id="2305225"/>
    <lineage>
        <taxon>Bacteria</taxon>
        <taxon>Pseudomonadati</taxon>
        <taxon>Pseudomonadota</taxon>
        <taxon>Betaproteobacteria</taxon>
        <taxon>Burkholderiales</taxon>
        <taxon>Burkholderiaceae</taxon>
        <taxon>Paraburkholderia</taxon>
    </lineage>
</organism>
<comment type="caution">
    <text evidence="8">The sequence shown here is derived from an EMBL/GenBank/DDBJ whole genome shotgun (WGS) entry which is preliminary data.</text>
</comment>
<evidence type="ECO:0000256" key="1">
    <source>
        <dbReference type="ARBA" id="ARBA00004651"/>
    </source>
</evidence>
<dbReference type="GO" id="GO:0005886">
    <property type="term" value="C:plasma membrane"/>
    <property type="evidence" value="ECO:0007669"/>
    <property type="project" value="UniProtKB-SubCell"/>
</dbReference>
<keyword evidence="2" id="KW-1003">Cell membrane</keyword>
<accession>A0A3N6Q7A8</accession>
<keyword evidence="4 6" id="KW-1133">Transmembrane helix</keyword>
<dbReference type="OrthoDB" id="597333at2"/>
<dbReference type="Gene3D" id="1.20.81.30">
    <property type="entry name" value="Type II secretion system (T2SS), domain F"/>
    <property type="match status" value="1"/>
</dbReference>
<comment type="subcellular location">
    <subcellularLocation>
        <location evidence="1">Cell membrane</location>
        <topology evidence="1">Multi-pass membrane protein</topology>
    </subcellularLocation>
</comment>
<protein>
    <submittedName>
        <fullName evidence="8">Type II secretion system F family protein</fullName>
    </submittedName>
</protein>
<evidence type="ECO:0000313" key="8">
    <source>
        <dbReference type="EMBL" id="RQH08386.1"/>
    </source>
</evidence>
<feature type="transmembrane region" description="Helical" evidence="6">
    <location>
        <begin position="121"/>
        <end position="139"/>
    </location>
</feature>
<gene>
    <name evidence="8" type="ORF">D1Y85_05055</name>
</gene>
<dbReference type="AlphaFoldDB" id="A0A3N6Q7A8"/>
<evidence type="ECO:0000256" key="6">
    <source>
        <dbReference type="SAM" id="Phobius"/>
    </source>
</evidence>
<reference evidence="8 9" key="1">
    <citation type="submission" date="2018-11" db="EMBL/GenBank/DDBJ databases">
        <title>Paraburkholderia sp. DHOA04, isolated from soil.</title>
        <authorList>
            <person name="Gao Z.-H."/>
            <person name="Qiu L.-H."/>
            <person name="Fu J.-C."/>
        </authorList>
    </citation>
    <scope>NUCLEOTIDE SEQUENCE [LARGE SCALE GENOMIC DNA]</scope>
    <source>
        <strain evidence="8 9">DHOA04</strain>
    </source>
</reference>
<feature type="transmembrane region" description="Helical" evidence="6">
    <location>
        <begin position="6"/>
        <end position="27"/>
    </location>
</feature>
<name>A0A3N6Q7A8_9BURK</name>